<dbReference type="EMBL" id="VFIY01000018">
    <property type="protein sequence ID" value="TPD57249.1"/>
    <property type="molecule type" value="Genomic_DNA"/>
</dbReference>
<evidence type="ECO:0000313" key="1">
    <source>
        <dbReference type="EMBL" id="TPD57249.1"/>
    </source>
</evidence>
<dbReference type="AlphaFoldDB" id="A0A501PA49"/>
<dbReference type="Proteomes" id="UP000319148">
    <property type="component" value="Unassembled WGS sequence"/>
</dbReference>
<proteinExistence type="predicted"/>
<protein>
    <submittedName>
        <fullName evidence="1">Uncharacterized protein</fullName>
    </submittedName>
</protein>
<comment type="caution">
    <text evidence="1">The sequence shown here is derived from an EMBL/GenBank/DDBJ whole genome shotgun (WGS) entry which is preliminary data.</text>
</comment>
<organism evidence="1 2">
    <name type="scientific">Emcibacter nanhaiensis</name>
    <dbReference type="NCBI Taxonomy" id="1505037"/>
    <lineage>
        <taxon>Bacteria</taxon>
        <taxon>Pseudomonadati</taxon>
        <taxon>Pseudomonadota</taxon>
        <taxon>Alphaproteobacteria</taxon>
        <taxon>Emcibacterales</taxon>
        <taxon>Emcibacteraceae</taxon>
        <taxon>Emcibacter</taxon>
    </lineage>
</organism>
<gene>
    <name evidence="1" type="ORF">FIV46_14055</name>
</gene>
<dbReference type="PROSITE" id="PS51257">
    <property type="entry name" value="PROKAR_LIPOPROTEIN"/>
    <property type="match status" value="1"/>
</dbReference>
<dbReference type="RefSeq" id="WP_139941564.1">
    <property type="nucleotide sequence ID" value="NZ_JBHSYP010000005.1"/>
</dbReference>
<accession>A0A501PA49</accession>
<sequence length="251" mass="28352">MWRLALAVSFIVVAGCSRTVVHLNDQFLDEQEIKELVRSFEDSGFAVVRRQNHYPETIYRNTLIYFPSGGSEKALAKIQAILLGKGYGTFDLAYASRGNHSYTKSNVGVYILPKSGQVPHEDQNLLDIPSREPFVPSLSDSELVSRECKGVAILDMLSGGQFQLDSMSEPPSFPPEKGRWQQVGEDGVILSTKEAKVLFNLRRTVLDRDDFRQHQVILEPRKEGGAPLGCRFSFSVREYKQWRTSDERHGN</sequence>
<keyword evidence="2" id="KW-1185">Reference proteome</keyword>
<name>A0A501PA49_9PROT</name>
<evidence type="ECO:0000313" key="2">
    <source>
        <dbReference type="Proteomes" id="UP000319148"/>
    </source>
</evidence>
<reference evidence="2" key="1">
    <citation type="submission" date="2019-06" db="EMBL/GenBank/DDBJ databases">
        <title>The complete genome of Emcibacter congregatus ZYLT.</title>
        <authorList>
            <person name="Zhao Z."/>
        </authorList>
    </citation>
    <scope>NUCLEOTIDE SEQUENCE [LARGE SCALE GENOMIC DNA]</scope>
    <source>
        <strain evidence="2">MCCC 1A06723</strain>
    </source>
</reference>